<gene>
    <name evidence="1" type="ORF">IQ26_05501</name>
</gene>
<comment type="caution">
    <text evidence="1">The sequence shown here is derived from an EMBL/GenBank/DDBJ whole genome shotgun (WGS) entry which is preliminary data.</text>
</comment>
<name>A0A562N784_9HYPH</name>
<organism evidence="1 2">
    <name type="scientific">Mesorhizobium tianshanense</name>
    <dbReference type="NCBI Taxonomy" id="39844"/>
    <lineage>
        <taxon>Bacteria</taxon>
        <taxon>Pseudomonadati</taxon>
        <taxon>Pseudomonadota</taxon>
        <taxon>Alphaproteobacteria</taxon>
        <taxon>Hyphomicrobiales</taxon>
        <taxon>Phyllobacteriaceae</taxon>
        <taxon>Mesorhizobium</taxon>
    </lineage>
</organism>
<sequence>MRYGEMFANLAALLLLALTVGGIFLLFGEPLWPRRHANMVLVSELDVVTTASTRKICDPAPCLPDTFEADMLPSRPME</sequence>
<dbReference type="RefSeq" id="WP_145721501.1">
    <property type="nucleotide sequence ID" value="NZ_BSPF01000103.1"/>
</dbReference>
<reference evidence="1 2" key="1">
    <citation type="journal article" date="2015" name="Stand. Genomic Sci.">
        <title>Genomic Encyclopedia of Bacterial and Archaeal Type Strains, Phase III: the genomes of soil and plant-associated and newly described type strains.</title>
        <authorList>
            <person name="Whitman W.B."/>
            <person name="Woyke T."/>
            <person name="Klenk H.P."/>
            <person name="Zhou Y."/>
            <person name="Lilburn T.G."/>
            <person name="Beck B.J."/>
            <person name="De Vos P."/>
            <person name="Vandamme P."/>
            <person name="Eisen J.A."/>
            <person name="Garrity G."/>
            <person name="Hugenholtz P."/>
            <person name="Kyrpides N.C."/>
        </authorList>
    </citation>
    <scope>NUCLEOTIDE SEQUENCE [LARGE SCALE GENOMIC DNA]</scope>
    <source>
        <strain evidence="1 2">CGMCC 1.2546</strain>
    </source>
</reference>
<proteinExistence type="predicted"/>
<accession>A0A562N784</accession>
<evidence type="ECO:0000313" key="1">
    <source>
        <dbReference type="EMBL" id="TWI28025.1"/>
    </source>
</evidence>
<keyword evidence="2" id="KW-1185">Reference proteome</keyword>
<dbReference type="OrthoDB" id="8083319at2"/>
<dbReference type="EMBL" id="VLKT01000041">
    <property type="protein sequence ID" value="TWI28025.1"/>
    <property type="molecule type" value="Genomic_DNA"/>
</dbReference>
<evidence type="ECO:0008006" key="3">
    <source>
        <dbReference type="Google" id="ProtNLM"/>
    </source>
</evidence>
<protein>
    <recommendedName>
        <fullName evidence="3">Polymerase</fullName>
    </recommendedName>
</protein>
<dbReference type="Proteomes" id="UP000317122">
    <property type="component" value="Unassembled WGS sequence"/>
</dbReference>
<evidence type="ECO:0000313" key="2">
    <source>
        <dbReference type="Proteomes" id="UP000317122"/>
    </source>
</evidence>
<dbReference type="AlphaFoldDB" id="A0A562N784"/>